<reference evidence="2 3" key="1">
    <citation type="submission" date="2020-07" db="EMBL/GenBank/DDBJ databases">
        <title>Sequencing the genomes of 1000 actinobacteria strains.</title>
        <authorList>
            <person name="Klenk H.-P."/>
        </authorList>
    </citation>
    <scope>NUCLEOTIDE SEQUENCE [LARGE SCALE GENOMIC DNA]</scope>
    <source>
        <strain evidence="2 3">DSM 100723</strain>
    </source>
</reference>
<dbReference type="SUPFAM" id="SSF56655">
    <property type="entry name" value="Carbohydrate phosphatase"/>
    <property type="match status" value="1"/>
</dbReference>
<feature type="binding site" evidence="1">
    <location>
        <position position="103"/>
    </location>
    <ligand>
        <name>Mg(2+)</name>
        <dbReference type="ChEBI" id="CHEBI:18420"/>
        <label>1</label>
        <note>catalytic</note>
    </ligand>
</feature>
<feature type="binding site" evidence="1">
    <location>
        <position position="100"/>
    </location>
    <ligand>
        <name>Mg(2+)</name>
        <dbReference type="ChEBI" id="CHEBI:18420"/>
        <label>1</label>
        <note>catalytic</note>
    </ligand>
</feature>
<name>A0A7W3IVH1_9ACTN</name>
<dbReference type="Pfam" id="PF00459">
    <property type="entry name" value="Inositol_P"/>
    <property type="match status" value="1"/>
</dbReference>
<keyword evidence="1" id="KW-0479">Metal-binding</keyword>
<dbReference type="GO" id="GO:0007165">
    <property type="term" value="P:signal transduction"/>
    <property type="evidence" value="ECO:0007669"/>
    <property type="project" value="TreeGrafter"/>
</dbReference>
<dbReference type="EMBL" id="JACGWT010000006">
    <property type="protein sequence ID" value="MBA8796007.1"/>
    <property type="molecule type" value="Genomic_DNA"/>
</dbReference>
<dbReference type="PANTHER" id="PTHR20854:SF4">
    <property type="entry name" value="INOSITOL-1-MONOPHOSPHATASE-RELATED"/>
    <property type="match status" value="1"/>
</dbReference>
<feature type="binding site" evidence="1">
    <location>
        <position position="77"/>
    </location>
    <ligand>
        <name>Mg(2+)</name>
        <dbReference type="ChEBI" id="CHEBI:18420"/>
        <label>1</label>
        <note>catalytic</note>
    </ligand>
</feature>
<organism evidence="2 3">
    <name type="scientific">Microlunatus kandeliicorticis</name>
    <dbReference type="NCBI Taxonomy" id="1759536"/>
    <lineage>
        <taxon>Bacteria</taxon>
        <taxon>Bacillati</taxon>
        <taxon>Actinomycetota</taxon>
        <taxon>Actinomycetes</taxon>
        <taxon>Propionibacteriales</taxon>
        <taxon>Propionibacteriaceae</taxon>
        <taxon>Microlunatus</taxon>
    </lineage>
</organism>
<gene>
    <name evidence="2" type="ORF">FHX74_003648</name>
</gene>
<keyword evidence="1" id="KW-0460">Magnesium</keyword>
<dbReference type="AlphaFoldDB" id="A0A7W3IVH1"/>
<dbReference type="InterPro" id="IPR000760">
    <property type="entry name" value="Inositol_monophosphatase-like"/>
</dbReference>
<dbReference type="GO" id="GO:0046872">
    <property type="term" value="F:metal ion binding"/>
    <property type="evidence" value="ECO:0007669"/>
    <property type="project" value="UniProtKB-KW"/>
</dbReference>
<dbReference type="GO" id="GO:0006020">
    <property type="term" value="P:inositol metabolic process"/>
    <property type="evidence" value="ECO:0007669"/>
    <property type="project" value="TreeGrafter"/>
</dbReference>
<dbReference type="GO" id="GO:0008934">
    <property type="term" value="F:inositol monophosphate 1-phosphatase activity"/>
    <property type="evidence" value="ECO:0007669"/>
    <property type="project" value="TreeGrafter"/>
</dbReference>
<dbReference type="PRINTS" id="PR00377">
    <property type="entry name" value="IMPHPHTASES"/>
</dbReference>
<feature type="binding site" evidence="1">
    <location>
        <position position="227"/>
    </location>
    <ligand>
        <name>Mg(2+)</name>
        <dbReference type="ChEBI" id="CHEBI:18420"/>
        <label>1</label>
        <note>catalytic</note>
    </ligand>
</feature>
<accession>A0A7W3IVH1</accession>
<evidence type="ECO:0000313" key="2">
    <source>
        <dbReference type="EMBL" id="MBA8796007.1"/>
    </source>
</evidence>
<dbReference type="Gene3D" id="3.40.190.80">
    <property type="match status" value="1"/>
</dbReference>
<sequence>MTTPAPPPETEVDLDRALEVALRAADRAIAITRDTPLGEIRTKQHEADVVTEVDTAVERAVRELIAAELPGHGVVGEEYGTDLAGRDGGPDGTAPTWYCDPVDGTTNLTAGLPWTSFSLALAVGRTPLVGVVADPWRGEVLHAVAGRGTRVDGTAPVLGAGRDRLTGGVVLTEWAADQPWPGMLPLLAGLAERRCTTRVMGSSTLTLAQVAAGRATGAVVGAFHPEDHLAATLLARETGLAVWDETGSPNPFPARGGIMVARPAVAAELFALWRP</sequence>
<protein>
    <submittedName>
        <fullName evidence="2">Fructose-1,6-bisphosphatase/inositol monophosphatase family enzyme</fullName>
    </submittedName>
</protein>
<comment type="caution">
    <text evidence="2">The sequence shown here is derived from an EMBL/GenBank/DDBJ whole genome shotgun (WGS) entry which is preliminary data.</text>
</comment>
<dbReference type="Proteomes" id="UP000523079">
    <property type="component" value="Unassembled WGS sequence"/>
</dbReference>
<comment type="cofactor">
    <cofactor evidence="1">
        <name>Mg(2+)</name>
        <dbReference type="ChEBI" id="CHEBI:18420"/>
    </cofactor>
</comment>
<proteinExistence type="predicted"/>
<dbReference type="Gene3D" id="3.30.540.10">
    <property type="entry name" value="Fructose-1,6-Bisphosphatase, subunit A, domain 1"/>
    <property type="match status" value="1"/>
</dbReference>
<keyword evidence="3" id="KW-1185">Reference proteome</keyword>
<evidence type="ECO:0000313" key="3">
    <source>
        <dbReference type="Proteomes" id="UP000523079"/>
    </source>
</evidence>
<evidence type="ECO:0000256" key="1">
    <source>
        <dbReference type="PIRSR" id="PIRSR600760-2"/>
    </source>
</evidence>
<dbReference type="RefSeq" id="WP_182561596.1">
    <property type="nucleotide sequence ID" value="NZ_JACGWT010000006.1"/>
</dbReference>
<dbReference type="PANTHER" id="PTHR20854">
    <property type="entry name" value="INOSITOL MONOPHOSPHATASE"/>
    <property type="match status" value="1"/>
</dbReference>